<evidence type="ECO:0000313" key="3">
    <source>
        <dbReference type="Proteomes" id="UP001595961"/>
    </source>
</evidence>
<feature type="region of interest" description="Disordered" evidence="1">
    <location>
        <begin position="1"/>
        <end position="46"/>
    </location>
</feature>
<keyword evidence="3" id="KW-1185">Reference proteome</keyword>
<dbReference type="EMBL" id="JBHSGA010000020">
    <property type="protein sequence ID" value="MFC4528595.1"/>
    <property type="molecule type" value="Genomic_DNA"/>
</dbReference>
<dbReference type="Proteomes" id="UP001595961">
    <property type="component" value="Unassembled WGS sequence"/>
</dbReference>
<organism evidence="2 3">
    <name type="scientific">Dyella halodurans</name>
    <dbReference type="NCBI Taxonomy" id="1920171"/>
    <lineage>
        <taxon>Bacteria</taxon>
        <taxon>Pseudomonadati</taxon>
        <taxon>Pseudomonadota</taxon>
        <taxon>Gammaproteobacteria</taxon>
        <taxon>Lysobacterales</taxon>
        <taxon>Rhodanobacteraceae</taxon>
        <taxon>Dyella</taxon>
    </lineage>
</organism>
<gene>
    <name evidence="2" type="ORF">ACFO5W_18265</name>
</gene>
<proteinExistence type="predicted"/>
<evidence type="ECO:0000313" key="2">
    <source>
        <dbReference type="EMBL" id="MFC4528595.1"/>
    </source>
</evidence>
<accession>A0ABV9C6Z4</accession>
<protein>
    <submittedName>
        <fullName evidence="2">Uncharacterized protein</fullName>
    </submittedName>
</protein>
<comment type="caution">
    <text evidence="2">The sequence shown here is derived from an EMBL/GenBank/DDBJ whole genome shotgun (WGS) entry which is preliminary data.</text>
</comment>
<name>A0ABV9C6Z4_9GAMM</name>
<sequence>MRTMHQVEQRRRQHGGGDVSMGKRVRANLGTPMPLPPVPMLAGAAR</sequence>
<feature type="compositionally biased region" description="Basic and acidic residues" evidence="1">
    <location>
        <begin position="1"/>
        <end position="10"/>
    </location>
</feature>
<dbReference type="RefSeq" id="WP_266148059.1">
    <property type="nucleotide sequence ID" value="NZ_CP064028.1"/>
</dbReference>
<reference evidence="3" key="1">
    <citation type="journal article" date="2019" name="Int. J. Syst. Evol. Microbiol.">
        <title>The Global Catalogue of Microorganisms (GCM) 10K type strain sequencing project: providing services to taxonomists for standard genome sequencing and annotation.</title>
        <authorList>
            <consortium name="The Broad Institute Genomics Platform"/>
            <consortium name="The Broad Institute Genome Sequencing Center for Infectious Disease"/>
            <person name="Wu L."/>
            <person name="Ma J."/>
        </authorList>
    </citation>
    <scope>NUCLEOTIDE SEQUENCE [LARGE SCALE GENOMIC DNA]</scope>
    <source>
        <strain evidence="3">CCM 4481</strain>
    </source>
</reference>
<evidence type="ECO:0000256" key="1">
    <source>
        <dbReference type="SAM" id="MobiDB-lite"/>
    </source>
</evidence>